<organism evidence="9 10">
    <name type="scientific">Microtetraspora fusca</name>
    <dbReference type="NCBI Taxonomy" id="1997"/>
    <lineage>
        <taxon>Bacteria</taxon>
        <taxon>Bacillati</taxon>
        <taxon>Actinomycetota</taxon>
        <taxon>Actinomycetes</taxon>
        <taxon>Streptosporangiales</taxon>
        <taxon>Streptosporangiaceae</taxon>
        <taxon>Microtetraspora</taxon>
    </lineage>
</organism>
<keyword evidence="5" id="KW-0408">Iron</keyword>
<protein>
    <submittedName>
        <fullName evidence="9">Precorrin-3B synthase</fullName>
    </submittedName>
</protein>
<dbReference type="Pfam" id="PF03460">
    <property type="entry name" value="NIR_SIR_ferr"/>
    <property type="match status" value="2"/>
</dbReference>
<keyword evidence="3" id="KW-0479">Metal-binding</keyword>
<dbReference type="InterPro" id="IPR045854">
    <property type="entry name" value="NO2/SO3_Rdtase_4Fe4S_sf"/>
</dbReference>
<keyword evidence="1" id="KW-0004">4Fe-4S</keyword>
<comment type="caution">
    <text evidence="9">The sequence shown here is derived from an EMBL/GenBank/DDBJ whole genome shotgun (WGS) entry which is preliminary data.</text>
</comment>
<evidence type="ECO:0000256" key="4">
    <source>
        <dbReference type="ARBA" id="ARBA00023002"/>
    </source>
</evidence>
<name>A0ABW6VAS7_MICFU</name>
<keyword evidence="6" id="KW-0411">Iron-sulfur</keyword>
<evidence type="ECO:0000256" key="7">
    <source>
        <dbReference type="SAM" id="MobiDB-lite"/>
    </source>
</evidence>
<gene>
    <name evidence="9" type="ORF">ACFY05_24560</name>
</gene>
<evidence type="ECO:0000259" key="8">
    <source>
        <dbReference type="Pfam" id="PF03460"/>
    </source>
</evidence>
<evidence type="ECO:0000313" key="9">
    <source>
        <dbReference type="EMBL" id="MFF4776031.1"/>
    </source>
</evidence>
<reference evidence="9 10" key="1">
    <citation type="submission" date="2024-10" db="EMBL/GenBank/DDBJ databases">
        <title>The Natural Products Discovery Center: Release of the First 8490 Sequenced Strains for Exploring Actinobacteria Biosynthetic Diversity.</title>
        <authorList>
            <person name="Kalkreuter E."/>
            <person name="Kautsar S.A."/>
            <person name="Yang D."/>
            <person name="Bader C.D."/>
            <person name="Teijaro C.N."/>
            <person name="Fluegel L."/>
            <person name="Davis C.M."/>
            <person name="Simpson J.R."/>
            <person name="Lauterbach L."/>
            <person name="Steele A.D."/>
            <person name="Gui C."/>
            <person name="Meng S."/>
            <person name="Li G."/>
            <person name="Viehrig K."/>
            <person name="Ye F."/>
            <person name="Su P."/>
            <person name="Kiefer A.F."/>
            <person name="Nichols A."/>
            <person name="Cepeda A.J."/>
            <person name="Yan W."/>
            <person name="Fan B."/>
            <person name="Jiang Y."/>
            <person name="Adhikari A."/>
            <person name="Zheng C.-J."/>
            <person name="Schuster L."/>
            <person name="Cowan T.M."/>
            <person name="Smanski M.J."/>
            <person name="Chevrette M.G."/>
            <person name="De Carvalho L.P.S."/>
            <person name="Shen B."/>
        </authorList>
    </citation>
    <scope>NUCLEOTIDE SEQUENCE [LARGE SCALE GENOMIC DNA]</scope>
    <source>
        <strain evidence="9 10">NPDC001281</strain>
    </source>
</reference>
<dbReference type="SUPFAM" id="SSF56014">
    <property type="entry name" value="Nitrite and sulphite reductase 4Fe-4S domain-like"/>
    <property type="match status" value="1"/>
</dbReference>
<dbReference type="SUPFAM" id="SSF55124">
    <property type="entry name" value="Nitrite/Sulfite reductase N-terminal domain-like"/>
    <property type="match status" value="2"/>
</dbReference>
<dbReference type="Proteomes" id="UP001602119">
    <property type="component" value="Unassembled WGS sequence"/>
</dbReference>
<keyword evidence="4" id="KW-0560">Oxidoreductase</keyword>
<evidence type="ECO:0000256" key="2">
    <source>
        <dbReference type="ARBA" id="ARBA00022617"/>
    </source>
</evidence>
<feature type="domain" description="Nitrite/Sulfite reductase ferredoxin-like" evidence="8">
    <location>
        <begin position="286"/>
        <end position="349"/>
    </location>
</feature>
<dbReference type="EMBL" id="JBIAXI010000015">
    <property type="protein sequence ID" value="MFF4776031.1"/>
    <property type="molecule type" value="Genomic_DNA"/>
</dbReference>
<dbReference type="InterPro" id="IPR036136">
    <property type="entry name" value="Nit/Sulf_reduc_fer-like_dom_sf"/>
</dbReference>
<feature type="region of interest" description="Disordered" evidence="7">
    <location>
        <begin position="390"/>
        <end position="409"/>
    </location>
</feature>
<dbReference type="RefSeq" id="WP_387344335.1">
    <property type="nucleotide sequence ID" value="NZ_JBIAXI010000015.1"/>
</dbReference>
<evidence type="ECO:0000256" key="6">
    <source>
        <dbReference type="ARBA" id="ARBA00023014"/>
    </source>
</evidence>
<accession>A0ABW6VAS7</accession>
<dbReference type="Gene3D" id="3.90.480.10">
    <property type="entry name" value="Sulfite Reductase Hemoprotein,Domain 2"/>
    <property type="match status" value="1"/>
</dbReference>
<evidence type="ECO:0000256" key="5">
    <source>
        <dbReference type="ARBA" id="ARBA00023004"/>
    </source>
</evidence>
<evidence type="ECO:0000313" key="10">
    <source>
        <dbReference type="Proteomes" id="UP001602119"/>
    </source>
</evidence>
<sequence length="467" mass="47184">MFNGDLPGRSGPDACPGALQVHAAADGGLARVRIPGGAVTAGQLRAVAAAARELGSGAIELTSRANLQVRGLPLPPDACEGAERAPVGAPDFAARMAAAGLLPSATHERVRNIVASPLAGRSAASRRDVRPLVAELDRALCARPGLADLPGRFLFALDDGSGDVAALEADVTLRPVAAEDESEAALLLAGADPGLRAPSGAETAGLLAVAEAFLAERAAQGARAWRLRELADGPARVAARAVRLEPRLRRSPGLPPDAYGDETGTVGAASAYSDETGAAGVVGVVGQRDGRMALAVLPPLGRLTPAQAEALAEAAAGGAGEVRVTPWRTVVVPDLPPANAGRWRTRLAEAGLVTDPASPWLGLTACAGRPGCAKSLADVHADIRAALGDPRPDADVSGDAVRSPSGAGGRIPAHWAGCERRCGRPRGRVVDVVATGHGYRVEAGGVSRAFPDAEQTSAAVAATREGL</sequence>
<dbReference type="InterPro" id="IPR005117">
    <property type="entry name" value="NiRdtase/SiRdtase_haem-b_fer"/>
</dbReference>
<feature type="domain" description="Nitrite/Sulfite reductase ferredoxin-like" evidence="8">
    <location>
        <begin position="29"/>
        <end position="73"/>
    </location>
</feature>
<keyword evidence="10" id="KW-1185">Reference proteome</keyword>
<proteinExistence type="predicted"/>
<keyword evidence="2" id="KW-0349">Heme</keyword>
<dbReference type="PANTHER" id="PTHR32439">
    <property type="entry name" value="FERREDOXIN--NITRITE REDUCTASE, CHLOROPLASTIC"/>
    <property type="match status" value="1"/>
</dbReference>
<evidence type="ECO:0000256" key="1">
    <source>
        <dbReference type="ARBA" id="ARBA00022485"/>
    </source>
</evidence>
<dbReference type="InterPro" id="IPR051329">
    <property type="entry name" value="NIR_SIR_4Fe-4S"/>
</dbReference>
<dbReference type="Gene3D" id="3.30.413.10">
    <property type="entry name" value="Sulfite Reductase Hemoprotein, domain 1"/>
    <property type="match status" value="1"/>
</dbReference>
<dbReference type="PANTHER" id="PTHR32439:SF9">
    <property type="entry name" value="BLR3264 PROTEIN"/>
    <property type="match status" value="1"/>
</dbReference>
<evidence type="ECO:0000256" key="3">
    <source>
        <dbReference type="ARBA" id="ARBA00022723"/>
    </source>
</evidence>